<keyword evidence="2" id="KW-1185">Reference proteome</keyword>
<organism evidence="1 2">
    <name type="scientific">Daphnia magna</name>
    <dbReference type="NCBI Taxonomy" id="35525"/>
    <lineage>
        <taxon>Eukaryota</taxon>
        <taxon>Metazoa</taxon>
        <taxon>Ecdysozoa</taxon>
        <taxon>Arthropoda</taxon>
        <taxon>Crustacea</taxon>
        <taxon>Branchiopoda</taxon>
        <taxon>Diplostraca</taxon>
        <taxon>Cladocera</taxon>
        <taxon>Anomopoda</taxon>
        <taxon>Daphniidae</taxon>
        <taxon>Daphnia</taxon>
    </lineage>
</organism>
<sequence length="84" mass="8628">MTDLVPRTDGVADFREGHGVSGLFIPQGQITAGAEGQSGLTGCRSTWLTTTTFAFIGLTLISPATAGSPCRASSTVAPVKPYRA</sequence>
<name>A0ABR0A3F4_9CRUS</name>
<evidence type="ECO:0000313" key="1">
    <source>
        <dbReference type="EMBL" id="KAK4019514.1"/>
    </source>
</evidence>
<dbReference type="Proteomes" id="UP001234178">
    <property type="component" value="Unassembled WGS sequence"/>
</dbReference>
<reference evidence="1 2" key="1">
    <citation type="journal article" date="2023" name="Nucleic Acids Res.">
        <title>The hologenome of Daphnia magna reveals possible DNA methylation and microbiome-mediated evolution of the host genome.</title>
        <authorList>
            <person name="Chaturvedi A."/>
            <person name="Li X."/>
            <person name="Dhandapani V."/>
            <person name="Marshall H."/>
            <person name="Kissane S."/>
            <person name="Cuenca-Cambronero M."/>
            <person name="Asole G."/>
            <person name="Calvet F."/>
            <person name="Ruiz-Romero M."/>
            <person name="Marangio P."/>
            <person name="Guigo R."/>
            <person name="Rago D."/>
            <person name="Mirbahai L."/>
            <person name="Eastwood N."/>
            <person name="Colbourne J.K."/>
            <person name="Zhou J."/>
            <person name="Mallon E."/>
            <person name="Orsini L."/>
        </authorList>
    </citation>
    <scope>NUCLEOTIDE SEQUENCE [LARGE SCALE GENOMIC DNA]</scope>
    <source>
        <strain evidence="1">LRV0_1</strain>
    </source>
</reference>
<dbReference type="EMBL" id="JAOYFB010000036">
    <property type="protein sequence ID" value="KAK4019514.1"/>
    <property type="molecule type" value="Genomic_DNA"/>
</dbReference>
<gene>
    <name evidence="1" type="ORF">OUZ56_001530</name>
</gene>
<evidence type="ECO:0000313" key="2">
    <source>
        <dbReference type="Proteomes" id="UP001234178"/>
    </source>
</evidence>
<comment type="caution">
    <text evidence="1">The sequence shown here is derived from an EMBL/GenBank/DDBJ whole genome shotgun (WGS) entry which is preliminary data.</text>
</comment>
<accession>A0ABR0A3F4</accession>
<proteinExistence type="predicted"/>
<protein>
    <submittedName>
        <fullName evidence="1">Uncharacterized protein</fullName>
    </submittedName>
</protein>